<dbReference type="RefSeq" id="WP_284487537.1">
    <property type="nucleotide sequence ID" value="NZ_JASNJE010000044.1"/>
</dbReference>
<dbReference type="InterPro" id="IPR036709">
    <property type="entry name" value="Autotransporte_beta_dom_sf"/>
</dbReference>
<protein>
    <recommendedName>
        <fullName evidence="4">Beta-barrel porin 2</fullName>
    </recommendedName>
</protein>
<feature type="chain" id="PRO_5045841251" description="Beta-barrel porin 2" evidence="1">
    <location>
        <begin position="25"/>
        <end position="472"/>
    </location>
</feature>
<feature type="signal peptide" evidence="1">
    <location>
        <begin position="1"/>
        <end position="24"/>
    </location>
</feature>
<reference evidence="2 3" key="1">
    <citation type="submission" date="2023-05" db="EMBL/GenBank/DDBJ databases">
        <title>Sedimentitalea sp. nov. JM2-8.</title>
        <authorList>
            <person name="Huang J."/>
        </authorList>
    </citation>
    <scope>NUCLEOTIDE SEQUENCE [LARGE SCALE GENOMIC DNA]</scope>
    <source>
        <strain evidence="2 3">JM2-8</strain>
    </source>
</reference>
<evidence type="ECO:0000256" key="1">
    <source>
        <dbReference type="SAM" id="SignalP"/>
    </source>
</evidence>
<organism evidence="2 3">
    <name type="scientific">Sedimentitalea xiamensis</name>
    <dbReference type="NCBI Taxonomy" id="3050037"/>
    <lineage>
        <taxon>Bacteria</taxon>
        <taxon>Pseudomonadati</taxon>
        <taxon>Pseudomonadota</taxon>
        <taxon>Alphaproteobacteria</taxon>
        <taxon>Rhodobacterales</taxon>
        <taxon>Paracoccaceae</taxon>
        <taxon>Sedimentitalea</taxon>
    </lineage>
</organism>
<proteinExistence type="predicted"/>
<dbReference type="Proteomes" id="UP001227126">
    <property type="component" value="Unassembled WGS sequence"/>
</dbReference>
<comment type="caution">
    <text evidence="2">The sequence shown here is derived from an EMBL/GenBank/DDBJ whole genome shotgun (WGS) entry which is preliminary data.</text>
</comment>
<dbReference type="SUPFAM" id="SSF103515">
    <property type="entry name" value="Autotransporter"/>
    <property type="match status" value="1"/>
</dbReference>
<evidence type="ECO:0000313" key="2">
    <source>
        <dbReference type="EMBL" id="MDK3075614.1"/>
    </source>
</evidence>
<sequence>MTKRLIAYAAFAGSVAAAATPVVAQLLDEEGGLRQRVRVEQEFGTGNNLGLEDPSEGRTSLATTRLSYGLESKTRLQELSFAIGGALRFGDIAEGNNMQTGFTDPFAGLRYFRDTGNASLSVNGDYRQSDISLVAPLWTFLDQDGIVRPPRDFSDIRGSGERESYSIDMELETGKLAPFGLRFLAGAFGTNYIDPTDTALTDFENTNLGLSALFRFNAVTTGYIDLRYSTYSRENATNTDRETQTIQAGFDRNLSPRALLTFRVGYTDVDTTDTDLLTGQRVTTQQSGPSGSLGHFLEMPNGSLNSTFDLTQNQNGQRGTLRFARSIELPTGGLTASVGLSSFDSSDPQFIGGINWFRDFPAGRINVGLNRDFYVDSNDEDRFTNTLIAGYQHEINSVSSLSADLSLFYSESTVFSDASQRGSFVLAYNHQLTQDWSLNTGVELNFFEDDASGMAKSDSVFFGIGRNFDISN</sequence>
<keyword evidence="1" id="KW-0732">Signal</keyword>
<dbReference type="InterPro" id="IPR023614">
    <property type="entry name" value="Porin_dom_sf"/>
</dbReference>
<evidence type="ECO:0008006" key="4">
    <source>
        <dbReference type="Google" id="ProtNLM"/>
    </source>
</evidence>
<name>A0ABT7FLK5_9RHOB</name>
<dbReference type="SUPFAM" id="SSF56935">
    <property type="entry name" value="Porins"/>
    <property type="match status" value="1"/>
</dbReference>
<accession>A0ABT7FLK5</accession>
<gene>
    <name evidence="2" type="ORF">QO034_21335</name>
</gene>
<dbReference type="Gene3D" id="2.40.160.10">
    <property type="entry name" value="Porin"/>
    <property type="match status" value="1"/>
</dbReference>
<keyword evidence="3" id="KW-1185">Reference proteome</keyword>
<dbReference type="EMBL" id="JASNJE010000044">
    <property type="protein sequence ID" value="MDK3075614.1"/>
    <property type="molecule type" value="Genomic_DNA"/>
</dbReference>
<evidence type="ECO:0000313" key="3">
    <source>
        <dbReference type="Proteomes" id="UP001227126"/>
    </source>
</evidence>